<dbReference type="PANTHER" id="PTHR47171">
    <property type="entry name" value="FARA-RELATED"/>
    <property type="match status" value="1"/>
</dbReference>
<proteinExistence type="predicted"/>
<dbReference type="GeneID" id="27335616"/>
<keyword evidence="10" id="KW-1185">Reference proteome</keyword>
<dbReference type="SMART" id="SM00906">
    <property type="entry name" value="Fungal_trans"/>
    <property type="match status" value="1"/>
</dbReference>
<feature type="domain" description="Xylanolytic transcriptional activator regulatory" evidence="8">
    <location>
        <begin position="260"/>
        <end position="329"/>
    </location>
</feature>
<keyword evidence="7" id="KW-1133">Transmembrane helix</keyword>
<evidence type="ECO:0000256" key="5">
    <source>
        <dbReference type="ARBA" id="ARBA00023242"/>
    </source>
</evidence>
<keyword evidence="7" id="KW-0472">Membrane</keyword>
<evidence type="ECO:0000313" key="9">
    <source>
        <dbReference type="EMBL" id="KIW13345.1"/>
    </source>
</evidence>
<organism evidence="9 10">
    <name type="scientific">Exophiala spinifera</name>
    <dbReference type="NCBI Taxonomy" id="91928"/>
    <lineage>
        <taxon>Eukaryota</taxon>
        <taxon>Fungi</taxon>
        <taxon>Dikarya</taxon>
        <taxon>Ascomycota</taxon>
        <taxon>Pezizomycotina</taxon>
        <taxon>Eurotiomycetes</taxon>
        <taxon>Chaetothyriomycetidae</taxon>
        <taxon>Chaetothyriales</taxon>
        <taxon>Herpotrichiellaceae</taxon>
        <taxon>Exophiala</taxon>
    </lineage>
</organism>
<keyword evidence="5" id="KW-0539">Nucleus</keyword>
<evidence type="ECO:0000256" key="1">
    <source>
        <dbReference type="ARBA" id="ARBA00022833"/>
    </source>
</evidence>
<dbReference type="Proteomes" id="UP000053328">
    <property type="component" value="Unassembled WGS sequence"/>
</dbReference>
<name>A0A0D2B3T9_9EURO</name>
<feature type="transmembrane region" description="Helical" evidence="7">
    <location>
        <begin position="446"/>
        <end position="465"/>
    </location>
</feature>
<dbReference type="AlphaFoldDB" id="A0A0D2B3T9"/>
<dbReference type="VEuPathDB" id="FungiDB:PV08_08533"/>
<dbReference type="Pfam" id="PF04082">
    <property type="entry name" value="Fungal_trans"/>
    <property type="match status" value="1"/>
</dbReference>
<dbReference type="InterPro" id="IPR007219">
    <property type="entry name" value="XnlR_reg_dom"/>
</dbReference>
<gene>
    <name evidence="9" type="ORF">PV08_08533</name>
</gene>
<evidence type="ECO:0000256" key="3">
    <source>
        <dbReference type="ARBA" id="ARBA00023125"/>
    </source>
</evidence>
<dbReference type="OrthoDB" id="3034343at2759"/>
<keyword evidence="2" id="KW-0805">Transcription regulation</keyword>
<dbReference type="STRING" id="91928.A0A0D2B3T9"/>
<evidence type="ECO:0000256" key="6">
    <source>
        <dbReference type="SAM" id="MobiDB-lite"/>
    </source>
</evidence>
<feature type="region of interest" description="Disordered" evidence="6">
    <location>
        <begin position="74"/>
        <end position="106"/>
    </location>
</feature>
<protein>
    <recommendedName>
        <fullName evidence="8">Xylanolytic transcriptional activator regulatory domain-containing protein</fullName>
    </recommendedName>
</protein>
<dbReference type="CDD" id="cd12148">
    <property type="entry name" value="fungal_TF_MHR"/>
    <property type="match status" value="1"/>
</dbReference>
<dbReference type="PANTHER" id="PTHR47171:SF2">
    <property type="entry name" value="TRANSCRIPTION FACTOR, PUTATIVE-RELATED"/>
    <property type="match status" value="1"/>
</dbReference>
<dbReference type="GO" id="GO:0003677">
    <property type="term" value="F:DNA binding"/>
    <property type="evidence" value="ECO:0007669"/>
    <property type="project" value="UniProtKB-KW"/>
</dbReference>
<accession>A0A0D2B3T9</accession>
<evidence type="ECO:0000259" key="8">
    <source>
        <dbReference type="SMART" id="SM00906"/>
    </source>
</evidence>
<keyword evidence="7" id="KW-0812">Transmembrane</keyword>
<keyword evidence="3" id="KW-0238">DNA-binding</keyword>
<evidence type="ECO:0000256" key="2">
    <source>
        <dbReference type="ARBA" id="ARBA00023015"/>
    </source>
</evidence>
<evidence type="ECO:0000313" key="10">
    <source>
        <dbReference type="Proteomes" id="UP000053328"/>
    </source>
</evidence>
<dbReference type="GO" id="GO:0006351">
    <property type="term" value="P:DNA-templated transcription"/>
    <property type="evidence" value="ECO:0007669"/>
    <property type="project" value="InterPro"/>
</dbReference>
<reference evidence="9 10" key="1">
    <citation type="submission" date="2015-01" db="EMBL/GenBank/DDBJ databases">
        <title>The Genome Sequence of Exophiala spinifera CBS89968.</title>
        <authorList>
            <consortium name="The Broad Institute Genomics Platform"/>
            <person name="Cuomo C."/>
            <person name="de Hoog S."/>
            <person name="Gorbushina A."/>
            <person name="Stielow B."/>
            <person name="Teixiera M."/>
            <person name="Abouelleil A."/>
            <person name="Chapman S.B."/>
            <person name="Priest M."/>
            <person name="Young S.K."/>
            <person name="Wortman J."/>
            <person name="Nusbaum C."/>
            <person name="Birren B."/>
        </authorList>
    </citation>
    <scope>NUCLEOTIDE SEQUENCE [LARGE SCALE GENOMIC DNA]</scope>
    <source>
        <strain evidence="9 10">CBS 89968</strain>
    </source>
</reference>
<dbReference type="InterPro" id="IPR052073">
    <property type="entry name" value="Amide_Lactam_Regulators"/>
</dbReference>
<dbReference type="HOGENOM" id="CLU_007427_2_0_1"/>
<dbReference type="GO" id="GO:0008270">
    <property type="term" value="F:zinc ion binding"/>
    <property type="evidence" value="ECO:0007669"/>
    <property type="project" value="InterPro"/>
</dbReference>
<evidence type="ECO:0000256" key="7">
    <source>
        <dbReference type="SAM" id="Phobius"/>
    </source>
</evidence>
<dbReference type="EMBL" id="KN847497">
    <property type="protein sequence ID" value="KIW13345.1"/>
    <property type="molecule type" value="Genomic_DNA"/>
</dbReference>
<feature type="compositionally biased region" description="Polar residues" evidence="6">
    <location>
        <begin position="86"/>
        <end position="106"/>
    </location>
</feature>
<sequence>MVLVWSAGQYGFCLVSRQLNHALALTLSRPHIRKRKRTPVVEADFQQPAAIPHRIAIDPGQTPESLPRLIGHYDRSKKQDDASGDPTPTSVSTHSPQREPQSSFLGRSSYITSTDLAVDEDDARQYQLPSSNGTPTFSELQSNMIQNASVISLPHQSLRQSLIQSFLDRGKPWMPIIDQDDIHQLEAQSSSSLLLMAVLVAGSKVSTAHNAREWGERCYFYAKALFTYGSWRNTLEAIISTVLLQWWNPSGPEHVSLDSSGIWLRIGVGLAHQIGLHREPDPNMPDFRLRRRLWWTILTRDNQISTSHGRPRAVSLEDSNVRPLRLSDFDNPDDQDASLFLAFVRIVSILGDITEHHRRGSMTEMNRLNIETALLQWINELPPALRLYDKTSRALNPYDFKARQLHIPYFVALVIFYRSESPGHMQPFSLGSLLSASFISGIFDEFLAWGDVMFLAPAYIFYLLVAGLTQISSHRDSTLSKNAEQEIHTVRTALDILKKRFPTALGAERIFENLLKKSRSLSPRPMRPQTVYKGLSPVQKELLSPFGPALCASWPIVFGKHVDGAPFDKLALPLSMAERRQQESRDAETQNCTEGQALVNGDVFVDFVENTNELGTVLGGMPISQLDDGLGNLTFGGLDFWLPDWMGPNGI</sequence>
<dbReference type="RefSeq" id="XP_016233561.1">
    <property type="nucleotide sequence ID" value="XM_016382858.1"/>
</dbReference>
<evidence type="ECO:0000256" key="4">
    <source>
        <dbReference type="ARBA" id="ARBA00023163"/>
    </source>
</evidence>
<keyword evidence="1" id="KW-0862">Zinc</keyword>
<keyword evidence="4" id="KW-0804">Transcription</keyword>